<dbReference type="InterPro" id="IPR013126">
    <property type="entry name" value="Hsp_70_fam"/>
</dbReference>
<dbReference type="Pfam" id="PF00012">
    <property type="entry name" value="HSP70"/>
    <property type="match status" value="1"/>
</dbReference>
<dbReference type="OrthoDB" id="9766019at2"/>
<evidence type="ECO:0000256" key="4">
    <source>
        <dbReference type="ARBA" id="ARBA00017249"/>
    </source>
</evidence>
<dbReference type="STRING" id="1120995.SAMN02745245_00307"/>
<evidence type="ECO:0000256" key="11">
    <source>
        <dbReference type="ARBA" id="ARBA00030945"/>
    </source>
</evidence>
<dbReference type="Gene3D" id="3.30.420.40">
    <property type="match status" value="2"/>
</dbReference>
<evidence type="ECO:0000256" key="12">
    <source>
        <dbReference type="ARBA" id="ARBA00033103"/>
    </source>
</evidence>
<organism evidence="14 15">
    <name type="scientific">Anaerosphaera aminiphila DSM 21120</name>
    <dbReference type="NCBI Taxonomy" id="1120995"/>
    <lineage>
        <taxon>Bacteria</taxon>
        <taxon>Bacillati</taxon>
        <taxon>Bacillota</taxon>
        <taxon>Tissierellia</taxon>
        <taxon>Tissierellales</taxon>
        <taxon>Peptoniphilaceae</taxon>
        <taxon>Anaerosphaera</taxon>
    </lineage>
</organism>
<reference evidence="14 15" key="1">
    <citation type="submission" date="2016-11" db="EMBL/GenBank/DDBJ databases">
        <authorList>
            <person name="Jaros S."/>
            <person name="Januszkiewicz K."/>
            <person name="Wedrychowicz H."/>
        </authorList>
    </citation>
    <scope>NUCLEOTIDE SEQUENCE [LARGE SCALE GENOMIC DNA]</scope>
    <source>
        <strain evidence="14 15">DSM 21120</strain>
    </source>
</reference>
<comment type="function">
    <text evidence="1">Acts as a chaperone.</text>
</comment>
<dbReference type="Gene3D" id="2.60.34.10">
    <property type="entry name" value="Substrate Binding Domain Of DNAk, Chain A, domain 1"/>
    <property type="match status" value="1"/>
</dbReference>
<dbReference type="GO" id="GO:0005524">
    <property type="term" value="F:ATP binding"/>
    <property type="evidence" value="ECO:0007669"/>
    <property type="project" value="UniProtKB-KW"/>
</dbReference>
<dbReference type="InterPro" id="IPR043129">
    <property type="entry name" value="ATPase_NBD"/>
</dbReference>
<dbReference type="AlphaFoldDB" id="A0A1M5PFR1"/>
<dbReference type="PRINTS" id="PR00301">
    <property type="entry name" value="HEATSHOCK70"/>
</dbReference>
<dbReference type="PANTHER" id="PTHR19375">
    <property type="entry name" value="HEAT SHOCK PROTEIN 70KDA"/>
    <property type="match status" value="1"/>
</dbReference>
<dbReference type="Proteomes" id="UP000184032">
    <property type="component" value="Unassembled WGS sequence"/>
</dbReference>
<keyword evidence="15" id="KW-1185">Reference proteome</keyword>
<keyword evidence="5" id="KW-0597">Phosphoprotein</keyword>
<evidence type="ECO:0000256" key="6">
    <source>
        <dbReference type="ARBA" id="ARBA00022741"/>
    </source>
</evidence>
<name>A0A1M5PFR1_9FIRM</name>
<dbReference type="PROSITE" id="PS00329">
    <property type="entry name" value="HSP70_2"/>
    <property type="match status" value="1"/>
</dbReference>
<dbReference type="InterPro" id="IPR018181">
    <property type="entry name" value="Heat_shock_70_CS"/>
</dbReference>
<dbReference type="EMBL" id="FQXI01000001">
    <property type="protein sequence ID" value="SHH00557.1"/>
    <property type="molecule type" value="Genomic_DNA"/>
</dbReference>
<dbReference type="Gene3D" id="3.90.640.10">
    <property type="entry name" value="Actin, Chain A, domain 4"/>
    <property type="match status" value="1"/>
</dbReference>
<dbReference type="InterPro" id="IPR029047">
    <property type="entry name" value="HSP70_peptide-bd_sf"/>
</dbReference>
<evidence type="ECO:0000256" key="13">
    <source>
        <dbReference type="RuleBase" id="RU003322"/>
    </source>
</evidence>
<evidence type="ECO:0000256" key="8">
    <source>
        <dbReference type="ARBA" id="ARBA00023016"/>
    </source>
</evidence>
<keyword evidence="9" id="KW-0143">Chaperone</keyword>
<dbReference type="SUPFAM" id="SSF53067">
    <property type="entry name" value="Actin-like ATPase domain"/>
    <property type="match status" value="2"/>
</dbReference>
<comment type="similarity">
    <text evidence="2 13">Belongs to the heat shock protein 70 family.</text>
</comment>
<protein>
    <recommendedName>
        <fullName evidence="3">Chaperone protein DnaK</fullName>
    </recommendedName>
    <alternativeName>
        <fullName evidence="4">Chaperone protein dnaK</fullName>
    </alternativeName>
    <alternativeName>
        <fullName evidence="12">HSP70</fullName>
    </alternativeName>
    <alternativeName>
        <fullName evidence="11">Heat shock 70 kDa protein</fullName>
    </alternativeName>
    <alternativeName>
        <fullName evidence="10">Heat shock protein 70</fullName>
    </alternativeName>
</protein>
<evidence type="ECO:0000256" key="7">
    <source>
        <dbReference type="ARBA" id="ARBA00022840"/>
    </source>
</evidence>
<dbReference type="SUPFAM" id="SSF100920">
    <property type="entry name" value="Heat shock protein 70kD (HSP70), peptide-binding domain"/>
    <property type="match status" value="1"/>
</dbReference>
<keyword evidence="8" id="KW-0346">Stress response</keyword>
<dbReference type="FunFam" id="3.30.420.40:FF:000071">
    <property type="entry name" value="Molecular chaperone DnaK"/>
    <property type="match status" value="1"/>
</dbReference>
<keyword evidence="6 13" id="KW-0547">Nucleotide-binding</keyword>
<gene>
    <name evidence="14" type="ORF">SAMN02745245_00307</name>
</gene>
<evidence type="ECO:0000256" key="10">
    <source>
        <dbReference type="ARBA" id="ARBA00030019"/>
    </source>
</evidence>
<keyword evidence="7 13" id="KW-0067">ATP-binding</keyword>
<evidence type="ECO:0000256" key="1">
    <source>
        <dbReference type="ARBA" id="ARBA00002290"/>
    </source>
</evidence>
<dbReference type="GO" id="GO:0140662">
    <property type="term" value="F:ATP-dependent protein folding chaperone"/>
    <property type="evidence" value="ECO:0007669"/>
    <property type="project" value="InterPro"/>
</dbReference>
<evidence type="ECO:0000256" key="5">
    <source>
        <dbReference type="ARBA" id="ARBA00022553"/>
    </source>
</evidence>
<dbReference type="PROSITE" id="PS00297">
    <property type="entry name" value="HSP70_1"/>
    <property type="match status" value="1"/>
</dbReference>
<evidence type="ECO:0000256" key="9">
    <source>
        <dbReference type="ARBA" id="ARBA00023186"/>
    </source>
</evidence>
<accession>A0A1M5PFR1</accession>
<evidence type="ECO:0000313" key="14">
    <source>
        <dbReference type="EMBL" id="SHH00557.1"/>
    </source>
</evidence>
<dbReference type="RefSeq" id="WP_073183089.1">
    <property type="nucleotide sequence ID" value="NZ_FQXI01000001.1"/>
</dbReference>
<proteinExistence type="inferred from homology"/>
<evidence type="ECO:0000256" key="3">
    <source>
        <dbReference type="ARBA" id="ARBA00014415"/>
    </source>
</evidence>
<sequence>MATIGIDLGTSNSMVTYWNGKNGEVIKNVLGNVLTPSIISVDESGEILIGEIAKERLITYPDKTVSAFKRFMGTKKIYSIGKHEFSPIELSSIILKKLKEDAESYLNESCDSAVISVPAYFNNAQREATLAAAKLAGIDVLNLISEPTAAAISYGLYSEIDSTILVLDLGGGTFDVSLLEIFEGIIQVNAISGDNKLGGEDFTNEIVKDFLRKTQLKEDILNLEFMSLLRKKCEHLKLNLSEENLSFNIEYRDVNYEYSLNIGEFDKLVVDLLERIKTPIIKAIKDSQIKVEDIDKVILIGGATKSESVRKYITKLFNKFPYISINPDEAVGIGAGIQTALKLRDENLSEVILTDVCAHTLGIETTDVDGNIIIDGLFSPIIERNTTIPVSIIKRFYKLYDRQEVINVLIYQGESNKVEDNLFLSKLSIPIERENDAIDVRFTYDGNGVLEVDVEVVNSSIKKRLVIEENPGTLTQAEIEEILIKLEQFKVHPREKSENRYLLERASRLYVESLGEKRSYIGNLITKFEITLEKQIPEKIKEEAEELNNILNTLEREIF</sequence>
<evidence type="ECO:0000256" key="2">
    <source>
        <dbReference type="ARBA" id="ARBA00007381"/>
    </source>
</evidence>
<evidence type="ECO:0000313" key="15">
    <source>
        <dbReference type="Proteomes" id="UP000184032"/>
    </source>
</evidence>